<dbReference type="Proteomes" id="UP000014714">
    <property type="component" value="Segment"/>
</dbReference>
<name>S0A0L1_9CAUD</name>
<accession>S0A0L1</accession>
<organism evidence="1 2">
    <name type="scientific">Cellulophaga phage phi12:1</name>
    <dbReference type="NCBI Taxonomy" id="1327976"/>
    <lineage>
        <taxon>Viruses</taxon>
        <taxon>Duplodnaviria</taxon>
        <taxon>Heunggongvirae</taxon>
        <taxon>Uroviricota</taxon>
        <taxon>Caudoviricetes</taxon>
        <taxon>Helsingorvirus</taxon>
        <taxon>Helsingorvirus Cba121</taxon>
    </lineage>
</organism>
<protein>
    <submittedName>
        <fullName evidence="1">Uncharacterized protein</fullName>
    </submittedName>
</protein>
<gene>
    <name evidence="1" type="ORF">Phi12:1_gp61</name>
</gene>
<evidence type="ECO:0000313" key="2">
    <source>
        <dbReference type="Proteomes" id="UP000014714"/>
    </source>
</evidence>
<proteinExistence type="predicted"/>
<keyword evidence="2" id="KW-1185">Reference proteome</keyword>
<evidence type="ECO:0000313" key="1">
    <source>
        <dbReference type="EMBL" id="AGO48027.1"/>
    </source>
</evidence>
<dbReference type="RefSeq" id="YP_008241040.1">
    <property type="nucleotide sequence ID" value="NC_021791.1"/>
</dbReference>
<dbReference type="EMBL" id="KC821613">
    <property type="protein sequence ID" value="AGO48027.1"/>
    <property type="molecule type" value="Genomic_DNA"/>
</dbReference>
<dbReference type="KEGG" id="vg:16796705"/>
<dbReference type="GeneID" id="16796705"/>
<reference evidence="2" key="2">
    <citation type="submission" date="2013-03" db="EMBL/GenBank/DDBJ databases">
        <title>The Cellulophaga phages: a novel, diverse, and globally ubiquitous model system.</title>
        <authorList>
            <person name="Holmfeldt K."/>
            <person name="Solonenko N."/>
            <person name="Shah M."/>
            <person name="Corrier K."/>
            <person name="Riemann L."/>
            <person name="VerBerkmoes N.C."/>
            <person name="Sullivan M.B."/>
        </authorList>
    </citation>
    <scope>NUCLEOTIDE SEQUENCE [LARGE SCALE GENOMIC DNA]</scope>
</reference>
<reference evidence="1 2" key="1">
    <citation type="journal article" date="2013" name="Proc. Natl. Acad. Sci. U.S.A.">
        <title>Twelve previously unknown phage genera are ubiquitous in global oceans.</title>
        <authorList>
            <person name="Holmfeldt K."/>
            <person name="Solonenko N."/>
            <person name="Shah M."/>
            <person name="Corrier K."/>
            <person name="Riemann L."/>
            <person name="Verberkmoes N.C."/>
            <person name="Sullivan M.B."/>
        </authorList>
    </citation>
    <scope>NUCLEOTIDE SEQUENCE [LARGE SCALE GENOMIC DNA]</scope>
    <source>
        <strain evidence="1">Phi12:1</strain>
    </source>
</reference>
<sequence length="146" mass="15390">MAVPNTNTFLLSDVRSELSLPSTTSLVACFSAAVSSGFDPAYSGSKDGLLNFRNYGASVINTFEIYNTTSYSMASNACSMAGPFNQFLFHSGSASVPSAGDILYTDSGMTSIFVGNSNYYKISVSSVNYAIRISPTGEVMEAATLC</sequence>
<dbReference type="OrthoDB" id="23043at10239"/>